<dbReference type="GO" id="GO:0017089">
    <property type="term" value="F:glycolipid transfer activity"/>
    <property type="evidence" value="ECO:0007669"/>
    <property type="project" value="TreeGrafter"/>
</dbReference>
<dbReference type="GO" id="GO:0030288">
    <property type="term" value="C:outer membrane-bounded periplasmic space"/>
    <property type="evidence" value="ECO:0007669"/>
    <property type="project" value="TreeGrafter"/>
</dbReference>
<dbReference type="Pfam" id="PF03968">
    <property type="entry name" value="LptD_N"/>
    <property type="match status" value="1"/>
</dbReference>
<evidence type="ECO:0000256" key="1">
    <source>
        <dbReference type="ARBA" id="ARBA00022729"/>
    </source>
</evidence>
<feature type="region of interest" description="Disordered" evidence="2">
    <location>
        <begin position="52"/>
        <end position="73"/>
    </location>
</feature>
<dbReference type="GO" id="GO:0015920">
    <property type="term" value="P:lipopolysaccharide transport"/>
    <property type="evidence" value="ECO:0007669"/>
    <property type="project" value="TreeGrafter"/>
</dbReference>
<feature type="compositionally biased region" description="Low complexity" evidence="2">
    <location>
        <begin position="52"/>
        <end position="62"/>
    </location>
</feature>
<dbReference type="Proteomes" id="UP000289200">
    <property type="component" value="Unassembled WGS sequence"/>
</dbReference>
<proteinExistence type="predicted"/>
<evidence type="ECO:0000256" key="2">
    <source>
        <dbReference type="SAM" id="MobiDB-lite"/>
    </source>
</evidence>
<keyword evidence="1" id="KW-0732">Signal</keyword>
<organism evidence="4 5">
    <name type="scientific">Rhodoplanes serenus</name>
    <dbReference type="NCBI Taxonomy" id="200615"/>
    <lineage>
        <taxon>Bacteria</taxon>
        <taxon>Pseudomonadati</taxon>
        <taxon>Pseudomonadota</taxon>
        <taxon>Alphaproteobacteria</taxon>
        <taxon>Hyphomicrobiales</taxon>
        <taxon>Nitrobacteraceae</taxon>
        <taxon>Rhodoplanes</taxon>
    </lineage>
</organism>
<dbReference type="AlphaFoldDB" id="A0A447CNY8"/>
<keyword evidence="5" id="KW-1185">Reference proteome</keyword>
<feature type="region of interest" description="Disordered" evidence="2">
    <location>
        <begin position="119"/>
        <end position="145"/>
    </location>
</feature>
<dbReference type="Gene3D" id="2.60.450.10">
    <property type="entry name" value="Lipopolysaccharide (LPS) transport protein A like domain"/>
    <property type="match status" value="1"/>
</dbReference>
<sequence length="265" mass="26475">MSPPVAHSGSPRRRGGPAGLPGAGVSGAGVAAWGRAALVAAILALGPPLAGVAAAQPASGPPNALQGFSQNRDKPVKIESASLEVRDKEKMATFAGDVHLVQGDVTLKCQSLVVFYEPDAKSSDPKPGAKPAAAAPATAGPAGSQQIKRIEARGSVVVTQKDQIAAGDAGIFDMKANTVTLLGNVVISQGPNAVKGDRLVVDIGTGVSRVECGKTNGSCRVSAVLQPGSQSRPDAPGATPAPPGGSREPSREAPRPRPAGPSGLY</sequence>
<dbReference type="EMBL" id="UWOC01000011">
    <property type="protein sequence ID" value="VCU06853.1"/>
    <property type="molecule type" value="Genomic_DNA"/>
</dbReference>
<dbReference type="InterPro" id="IPR005653">
    <property type="entry name" value="OstA-like_N"/>
</dbReference>
<dbReference type="OrthoDB" id="9811926at2"/>
<dbReference type="InterPro" id="IPR052037">
    <property type="entry name" value="LPS_export_LptA"/>
</dbReference>
<evidence type="ECO:0000313" key="5">
    <source>
        <dbReference type="Proteomes" id="UP000289200"/>
    </source>
</evidence>
<feature type="domain" description="Organic solvent tolerance-like N-terminal" evidence="3">
    <location>
        <begin position="77"/>
        <end position="206"/>
    </location>
</feature>
<dbReference type="PANTHER" id="PTHR36504">
    <property type="entry name" value="LIPOPOLYSACCHARIDE EXPORT SYSTEM PROTEIN LPTA"/>
    <property type="match status" value="1"/>
</dbReference>
<dbReference type="RefSeq" id="WP_129607275.1">
    <property type="nucleotide sequence ID" value="NZ_UWOC01000011.1"/>
</dbReference>
<feature type="region of interest" description="Disordered" evidence="2">
    <location>
        <begin position="225"/>
        <end position="265"/>
    </location>
</feature>
<dbReference type="PANTHER" id="PTHR36504:SF1">
    <property type="entry name" value="LIPOPOLYSACCHARIDE EXPORT SYSTEM PROTEIN LPTA"/>
    <property type="match status" value="1"/>
</dbReference>
<gene>
    <name evidence="4" type="primary">lptA</name>
    <name evidence="4" type="ORF">RHODGE_RHODGE_00177</name>
</gene>
<reference evidence="5" key="1">
    <citation type="submission" date="2018-10" db="EMBL/GenBank/DDBJ databases">
        <authorList>
            <person name="Peiro R."/>
            <person name="Begona"/>
            <person name="Cbmso G."/>
            <person name="Lopez M."/>
            <person name="Gonzalez S."/>
            <person name="Sacristan E."/>
            <person name="Castillo E."/>
        </authorList>
    </citation>
    <scope>NUCLEOTIDE SEQUENCE [LARGE SCALE GENOMIC DNA]</scope>
</reference>
<evidence type="ECO:0000313" key="4">
    <source>
        <dbReference type="EMBL" id="VCU06853.1"/>
    </source>
</evidence>
<comment type="caution">
    <text evidence="4">The sequence shown here is derived from an EMBL/GenBank/DDBJ whole genome shotgun (WGS) entry which is preliminary data.</text>
</comment>
<name>A0A447CNY8_9BRAD</name>
<protein>
    <submittedName>
        <fullName evidence="4">Lipopolysaccharide export system protein LptA</fullName>
    </submittedName>
</protein>
<feature type="compositionally biased region" description="Low complexity" evidence="2">
    <location>
        <begin position="125"/>
        <end position="144"/>
    </location>
</feature>
<accession>A0A447CNY8</accession>
<dbReference type="GO" id="GO:0009279">
    <property type="term" value="C:cell outer membrane"/>
    <property type="evidence" value="ECO:0007669"/>
    <property type="project" value="TreeGrafter"/>
</dbReference>
<feature type="region of interest" description="Disordered" evidence="2">
    <location>
        <begin position="1"/>
        <end position="22"/>
    </location>
</feature>
<evidence type="ECO:0000259" key="3">
    <source>
        <dbReference type="Pfam" id="PF03968"/>
    </source>
</evidence>